<protein>
    <recommendedName>
        <fullName evidence="2">Latrotoxin C-terminal domain-containing protein</fullName>
    </recommendedName>
</protein>
<evidence type="ECO:0000313" key="3">
    <source>
        <dbReference type="EMBL" id="GBL78538.1"/>
    </source>
</evidence>
<feature type="compositionally biased region" description="Basic and acidic residues" evidence="1">
    <location>
        <begin position="159"/>
        <end position="178"/>
    </location>
</feature>
<evidence type="ECO:0000259" key="2">
    <source>
        <dbReference type="Pfam" id="PF15658"/>
    </source>
</evidence>
<comment type="caution">
    <text evidence="3">The sequence shown here is derived from an EMBL/GenBank/DDBJ whole genome shotgun (WGS) entry which is preliminary data.</text>
</comment>
<proteinExistence type="predicted"/>
<organism evidence="3 4">
    <name type="scientific">Araneus ventricosus</name>
    <name type="common">Orbweaver spider</name>
    <name type="synonym">Epeira ventricosa</name>
    <dbReference type="NCBI Taxonomy" id="182803"/>
    <lineage>
        <taxon>Eukaryota</taxon>
        <taxon>Metazoa</taxon>
        <taxon>Ecdysozoa</taxon>
        <taxon>Arthropoda</taxon>
        <taxon>Chelicerata</taxon>
        <taxon>Arachnida</taxon>
        <taxon>Araneae</taxon>
        <taxon>Araneomorphae</taxon>
        <taxon>Entelegynae</taxon>
        <taxon>Araneoidea</taxon>
        <taxon>Araneidae</taxon>
        <taxon>Araneus</taxon>
    </lineage>
</organism>
<dbReference type="AlphaFoldDB" id="A0A4Y2AFH8"/>
<sequence>MENSQTSKAMTTQSIDTNGTLLLLDVFIRKITGQKCASTADQPTISLPKAVFYASDIINGFERAVEQTASKSGMSMQRLVDIDSMEMREEITGKIMGGKFNEIPRVLISYAEKACPGKEAGCPGKLSPKKFDKFMTIFKHRINITLDESVLQILHSEHNKSKVKNTEEQQRNLKDKKQPRSYLDDSSVQGLLTQAVVSK</sequence>
<name>A0A4Y2AFH8_ARAVE</name>
<gene>
    <name evidence="3" type="ORF">AVEN_65143_1</name>
</gene>
<feature type="domain" description="Latrotoxin C-terminal" evidence="2">
    <location>
        <begin position="15"/>
        <end position="150"/>
    </location>
</feature>
<dbReference type="InterPro" id="IPR028047">
    <property type="entry name" value="Latrotoxin_C_dom"/>
</dbReference>
<dbReference type="EMBL" id="BGPR01000016">
    <property type="protein sequence ID" value="GBL78538.1"/>
    <property type="molecule type" value="Genomic_DNA"/>
</dbReference>
<keyword evidence="4" id="KW-1185">Reference proteome</keyword>
<evidence type="ECO:0000313" key="4">
    <source>
        <dbReference type="Proteomes" id="UP000499080"/>
    </source>
</evidence>
<reference evidence="3 4" key="1">
    <citation type="journal article" date="2019" name="Sci. Rep.">
        <title>Orb-weaving spider Araneus ventricosus genome elucidates the spidroin gene catalogue.</title>
        <authorList>
            <person name="Kono N."/>
            <person name="Nakamura H."/>
            <person name="Ohtoshi R."/>
            <person name="Moran D.A.P."/>
            <person name="Shinohara A."/>
            <person name="Yoshida Y."/>
            <person name="Fujiwara M."/>
            <person name="Mori M."/>
            <person name="Tomita M."/>
            <person name="Arakawa K."/>
        </authorList>
    </citation>
    <scope>NUCLEOTIDE SEQUENCE [LARGE SCALE GENOMIC DNA]</scope>
</reference>
<feature type="region of interest" description="Disordered" evidence="1">
    <location>
        <begin position="159"/>
        <end position="186"/>
    </location>
</feature>
<evidence type="ECO:0000256" key="1">
    <source>
        <dbReference type="SAM" id="MobiDB-lite"/>
    </source>
</evidence>
<dbReference type="Proteomes" id="UP000499080">
    <property type="component" value="Unassembled WGS sequence"/>
</dbReference>
<accession>A0A4Y2AFH8</accession>
<dbReference type="OrthoDB" id="6435981at2759"/>
<dbReference type="Pfam" id="PF15658">
    <property type="entry name" value="Latrotoxin_C"/>
    <property type="match status" value="1"/>
</dbReference>